<evidence type="ECO:0000256" key="7">
    <source>
        <dbReference type="ARBA" id="ARBA00023204"/>
    </source>
</evidence>
<organism evidence="11 12">
    <name type="scientific">Janibacter melonis</name>
    <dbReference type="NCBI Taxonomy" id="262209"/>
    <lineage>
        <taxon>Bacteria</taxon>
        <taxon>Bacillati</taxon>
        <taxon>Actinomycetota</taxon>
        <taxon>Actinomycetes</taxon>
        <taxon>Micrococcales</taxon>
        <taxon>Intrasporangiaceae</taxon>
        <taxon>Janibacter</taxon>
    </lineage>
</organism>
<keyword evidence="4 11" id="KW-0489">Methyltransferase</keyword>
<evidence type="ECO:0000256" key="6">
    <source>
        <dbReference type="ARBA" id="ARBA00022763"/>
    </source>
</evidence>
<proteinExistence type="inferred from homology"/>
<dbReference type="InterPro" id="IPR036217">
    <property type="entry name" value="MethylDNA_cys_MeTrfase_DNAb"/>
</dbReference>
<evidence type="ECO:0000256" key="3">
    <source>
        <dbReference type="ARBA" id="ARBA00011918"/>
    </source>
</evidence>
<dbReference type="GO" id="GO:0006281">
    <property type="term" value="P:DNA repair"/>
    <property type="evidence" value="ECO:0007669"/>
    <property type="project" value="UniProtKB-KW"/>
</dbReference>
<evidence type="ECO:0000256" key="8">
    <source>
        <dbReference type="ARBA" id="ARBA00049348"/>
    </source>
</evidence>
<dbReference type="InterPro" id="IPR001497">
    <property type="entry name" value="MethylDNA_cys_MeTrfase_AS"/>
</dbReference>
<evidence type="ECO:0000256" key="4">
    <source>
        <dbReference type="ARBA" id="ARBA00022603"/>
    </source>
</evidence>
<evidence type="ECO:0000256" key="5">
    <source>
        <dbReference type="ARBA" id="ARBA00022679"/>
    </source>
</evidence>
<dbReference type="GO" id="GO:0003908">
    <property type="term" value="F:methylated-DNA-[protein]-cysteine S-methyltransferase activity"/>
    <property type="evidence" value="ECO:0007669"/>
    <property type="project" value="UniProtKB-EC"/>
</dbReference>
<dbReference type="InterPro" id="IPR008332">
    <property type="entry name" value="MethylG_MeTrfase_N"/>
</dbReference>
<dbReference type="PANTHER" id="PTHR10815:SF13">
    <property type="entry name" value="METHYLATED-DNA--PROTEIN-CYSTEINE METHYLTRANSFERASE"/>
    <property type="match status" value="1"/>
</dbReference>
<dbReference type="InterPro" id="IPR036388">
    <property type="entry name" value="WH-like_DNA-bd_sf"/>
</dbReference>
<keyword evidence="5 11" id="KW-0808">Transferase</keyword>
<dbReference type="EMBL" id="LQZG01000004">
    <property type="protein sequence ID" value="OAB86353.1"/>
    <property type="molecule type" value="Genomic_DNA"/>
</dbReference>
<evidence type="ECO:0000313" key="12">
    <source>
        <dbReference type="Proteomes" id="UP000076976"/>
    </source>
</evidence>
<gene>
    <name evidence="11" type="ORF">AWH69_13495</name>
</gene>
<keyword evidence="12" id="KW-1185">Reference proteome</keyword>
<dbReference type="InterPro" id="IPR014048">
    <property type="entry name" value="MethylDNA_cys_MeTrfase_DNA-bd"/>
</dbReference>
<evidence type="ECO:0000259" key="9">
    <source>
        <dbReference type="Pfam" id="PF01035"/>
    </source>
</evidence>
<feature type="domain" description="Methylguanine DNA methyltransferase ribonuclease-like" evidence="10">
    <location>
        <begin position="32"/>
        <end position="109"/>
    </location>
</feature>
<dbReference type="FunFam" id="1.10.10.10:FF:000214">
    <property type="entry name" value="Methylated-DNA--protein-cysteine methyltransferase"/>
    <property type="match status" value="1"/>
</dbReference>
<evidence type="ECO:0000313" key="11">
    <source>
        <dbReference type="EMBL" id="OAB86353.1"/>
    </source>
</evidence>
<dbReference type="Pfam" id="PF01035">
    <property type="entry name" value="DNA_binding_1"/>
    <property type="match status" value="1"/>
</dbReference>
<dbReference type="SUPFAM" id="SSF53155">
    <property type="entry name" value="Methylated DNA-protein cysteine methyltransferase domain"/>
    <property type="match status" value="1"/>
</dbReference>
<dbReference type="SUPFAM" id="SSF46767">
    <property type="entry name" value="Methylated DNA-protein cysteine methyltransferase, C-terminal domain"/>
    <property type="match status" value="1"/>
</dbReference>
<evidence type="ECO:0000256" key="2">
    <source>
        <dbReference type="ARBA" id="ARBA00008711"/>
    </source>
</evidence>
<dbReference type="Proteomes" id="UP000076976">
    <property type="component" value="Unassembled WGS sequence"/>
</dbReference>
<evidence type="ECO:0000256" key="1">
    <source>
        <dbReference type="ARBA" id="ARBA00001286"/>
    </source>
</evidence>
<comment type="catalytic activity">
    <reaction evidence="8">
        <text>a 6-O-methyl-2'-deoxyguanosine in DNA + L-cysteinyl-[protein] = S-methyl-L-cysteinyl-[protein] + a 2'-deoxyguanosine in DNA</text>
        <dbReference type="Rhea" id="RHEA:24000"/>
        <dbReference type="Rhea" id="RHEA-COMP:10131"/>
        <dbReference type="Rhea" id="RHEA-COMP:10132"/>
        <dbReference type="Rhea" id="RHEA-COMP:11367"/>
        <dbReference type="Rhea" id="RHEA-COMP:11368"/>
        <dbReference type="ChEBI" id="CHEBI:29950"/>
        <dbReference type="ChEBI" id="CHEBI:82612"/>
        <dbReference type="ChEBI" id="CHEBI:85445"/>
        <dbReference type="ChEBI" id="CHEBI:85448"/>
        <dbReference type="EC" id="2.1.1.63"/>
    </reaction>
</comment>
<sequence>MSTTPHVDDETMDRLHSRLVTRAGRTGDLDVAYRVVDSRLGPLVLAATPRGLVRIGFGATEGEETVLVDVATRVSPRVLRSPGRLDIAAQQVEEYLDGRREVFELALDLSLATGFRGEVVSALTRIGYGRTASYGEVADLVGRPRAVRAVGTACATNPLPLVLPCHRVVRSDGGTGRYRGGEQAKRDLLALEA</sequence>
<evidence type="ECO:0000259" key="10">
    <source>
        <dbReference type="Pfam" id="PF02870"/>
    </source>
</evidence>
<name>A0A176Q9M2_9MICO</name>
<comment type="similarity">
    <text evidence="2">Belongs to the MGMT family.</text>
</comment>
<dbReference type="PANTHER" id="PTHR10815">
    <property type="entry name" value="METHYLATED-DNA--PROTEIN-CYSTEINE METHYLTRANSFERASE"/>
    <property type="match status" value="1"/>
</dbReference>
<dbReference type="EC" id="2.1.1.63" evidence="3"/>
<dbReference type="NCBIfam" id="TIGR00589">
    <property type="entry name" value="ogt"/>
    <property type="match status" value="1"/>
</dbReference>
<dbReference type="AlphaFoldDB" id="A0A176Q9M2"/>
<dbReference type="Pfam" id="PF02870">
    <property type="entry name" value="Methyltransf_1N"/>
    <property type="match status" value="1"/>
</dbReference>
<dbReference type="STRING" id="262209.AWH69_13495"/>
<protein>
    <recommendedName>
        <fullName evidence="3">methylated-DNA--[protein]-cysteine S-methyltransferase</fullName>
        <ecNumber evidence="3">2.1.1.63</ecNumber>
    </recommendedName>
</protein>
<keyword evidence="7" id="KW-0234">DNA repair</keyword>
<reference evidence="11 12" key="1">
    <citation type="submission" date="2016-01" db="EMBL/GenBank/DDBJ databases">
        <title>Janibacter melonis strain CD11_4 genome sequencing and assembly.</title>
        <authorList>
            <person name="Nair G.R."/>
            <person name="Kaur G."/>
            <person name="Chander A.M."/>
            <person name="Mayilraj S."/>
        </authorList>
    </citation>
    <scope>NUCLEOTIDE SEQUENCE [LARGE SCALE GENOMIC DNA]</scope>
    <source>
        <strain evidence="11 12">CD11-4</strain>
    </source>
</reference>
<comment type="caution">
    <text evidence="11">The sequence shown here is derived from an EMBL/GenBank/DDBJ whole genome shotgun (WGS) entry which is preliminary data.</text>
</comment>
<dbReference type="RefSeq" id="WP_068276965.1">
    <property type="nucleotide sequence ID" value="NZ_LQZG01000004.1"/>
</dbReference>
<dbReference type="Gene3D" id="3.30.160.70">
    <property type="entry name" value="Methylated DNA-protein cysteine methyltransferase domain"/>
    <property type="match status" value="1"/>
</dbReference>
<dbReference type="CDD" id="cd06445">
    <property type="entry name" value="ATase"/>
    <property type="match status" value="1"/>
</dbReference>
<accession>A0A176Q9M2</accession>
<comment type="catalytic activity">
    <reaction evidence="1">
        <text>a 4-O-methyl-thymidine in DNA + L-cysteinyl-[protein] = a thymidine in DNA + S-methyl-L-cysteinyl-[protein]</text>
        <dbReference type="Rhea" id="RHEA:53428"/>
        <dbReference type="Rhea" id="RHEA-COMP:10131"/>
        <dbReference type="Rhea" id="RHEA-COMP:10132"/>
        <dbReference type="Rhea" id="RHEA-COMP:13555"/>
        <dbReference type="Rhea" id="RHEA-COMP:13556"/>
        <dbReference type="ChEBI" id="CHEBI:29950"/>
        <dbReference type="ChEBI" id="CHEBI:82612"/>
        <dbReference type="ChEBI" id="CHEBI:137386"/>
        <dbReference type="ChEBI" id="CHEBI:137387"/>
        <dbReference type="EC" id="2.1.1.63"/>
    </reaction>
</comment>
<dbReference type="InterPro" id="IPR036631">
    <property type="entry name" value="MGMT_N_sf"/>
</dbReference>
<feature type="domain" description="Methylated-DNA-[protein]-cysteine S-methyltransferase DNA binding" evidence="9">
    <location>
        <begin position="115"/>
        <end position="192"/>
    </location>
</feature>
<dbReference type="GO" id="GO:0032259">
    <property type="term" value="P:methylation"/>
    <property type="evidence" value="ECO:0007669"/>
    <property type="project" value="UniProtKB-KW"/>
</dbReference>
<dbReference type="Gene3D" id="1.10.10.10">
    <property type="entry name" value="Winged helix-like DNA-binding domain superfamily/Winged helix DNA-binding domain"/>
    <property type="match status" value="1"/>
</dbReference>
<dbReference type="PROSITE" id="PS00374">
    <property type="entry name" value="MGMT"/>
    <property type="match status" value="1"/>
</dbReference>
<keyword evidence="6" id="KW-0227">DNA damage</keyword>